<dbReference type="AlphaFoldDB" id="A0A7X2CCM1"/>
<dbReference type="EMBL" id="WIVW01000003">
    <property type="protein sequence ID" value="MQU25941.1"/>
    <property type="molecule type" value="Genomic_DNA"/>
</dbReference>
<evidence type="ECO:0000313" key="1">
    <source>
        <dbReference type="EMBL" id="MQU25941.1"/>
    </source>
</evidence>
<reference evidence="1 2" key="1">
    <citation type="submission" date="2019-10" db="EMBL/GenBank/DDBJ databases">
        <title>Evaluation of single-gene subtyping targets for Pseudomonas.</title>
        <authorList>
            <person name="Reichler S.J."/>
            <person name="Orsi R.H."/>
            <person name="Wiedmann M."/>
            <person name="Martin N.H."/>
            <person name="Murphy S.I."/>
        </authorList>
    </citation>
    <scope>NUCLEOTIDE SEQUENCE [LARGE SCALE GENOMIC DNA]</scope>
    <source>
        <strain evidence="1 2">FSL R10-1984</strain>
    </source>
</reference>
<comment type="caution">
    <text evidence="1">The sequence shown here is derived from an EMBL/GenBank/DDBJ whole genome shotgun (WGS) entry which is preliminary data.</text>
</comment>
<gene>
    <name evidence="1" type="ORF">GHO29_05520</name>
</gene>
<name>A0A7X2CCM1_9PSED</name>
<accession>A0A7X2CCM1</accession>
<evidence type="ECO:0008006" key="3">
    <source>
        <dbReference type="Google" id="ProtNLM"/>
    </source>
</evidence>
<dbReference type="RefSeq" id="WP_153377836.1">
    <property type="nucleotide sequence ID" value="NZ_WIVW01000003.1"/>
</dbReference>
<sequence length="368" mass="40880">MKFDEGISGNHVCYGGSEYPFYSDVDITGEIIEGLGPYTLLNALPMRSRNTAEIVIILRSFIFEDFNYSFRVAGELKTNVARYHGGNLAEEIAALTSLALGIRLKAGDANRYFDGSDPHGRFQAMQWRPLPSLSVSLGRPKIPMPTSVNLNEAQPLLSTVPKVKPELYVELVRAARAYQDALWMAEAEPHLAWLLFVSAIEIAANARFASSGSPSENLRELKGGLAQLLLNTGGEDLLEKVAADLKDLFGSTKKFLLFCEEFMPAEPPIRPSADWGRIEWKWVSLKKILSKVYALRSKALHAGIPFPLPMCREPDQYGDDGPAERAITSMAVHTMNGSWVPEDAPISLHTFHYFVRGALLNWWGHISE</sequence>
<proteinExistence type="predicted"/>
<dbReference type="Proteomes" id="UP000437970">
    <property type="component" value="Unassembled WGS sequence"/>
</dbReference>
<organism evidence="1 2">
    <name type="scientific">Pseudomonas helleri</name>
    <dbReference type="NCBI Taxonomy" id="1608996"/>
    <lineage>
        <taxon>Bacteria</taxon>
        <taxon>Pseudomonadati</taxon>
        <taxon>Pseudomonadota</taxon>
        <taxon>Gammaproteobacteria</taxon>
        <taxon>Pseudomonadales</taxon>
        <taxon>Pseudomonadaceae</taxon>
        <taxon>Pseudomonas</taxon>
    </lineage>
</organism>
<evidence type="ECO:0000313" key="2">
    <source>
        <dbReference type="Proteomes" id="UP000437970"/>
    </source>
</evidence>
<protein>
    <recommendedName>
        <fullName evidence="3">Apea-like HEPN domain-containing protein</fullName>
    </recommendedName>
</protein>